<dbReference type="GO" id="GO:0005524">
    <property type="term" value="F:ATP binding"/>
    <property type="evidence" value="ECO:0007669"/>
    <property type="project" value="UniProtKB-UniRule"/>
</dbReference>
<dbReference type="PANTHER" id="PTHR11164:SF0">
    <property type="entry name" value="GLUTAMATE--CYSTEINE LIGASE CATALYTIC SUBUNIT"/>
    <property type="match status" value="1"/>
</dbReference>
<dbReference type="FunFam" id="3.30.590.50:FF:000001">
    <property type="entry name" value="Glutamate-cysteine ligase Gcs1"/>
    <property type="match status" value="1"/>
</dbReference>
<dbReference type="SUPFAM" id="SSF55931">
    <property type="entry name" value="Glutamine synthetase/guanido kinase"/>
    <property type="match status" value="1"/>
</dbReference>
<dbReference type="EC" id="6.3.2.2" evidence="3 10"/>
<dbReference type="GO" id="GO:0006750">
    <property type="term" value="P:glutathione biosynthetic process"/>
    <property type="evidence" value="ECO:0007669"/>
    <property type="project" value="UniProtKB-UniRule"/>
</dbReference>
<keyword evidence="12" id="KW-1185">Reference proteome</keyword>
<organism evidence="11">
    <name type="scientific">Notodromas monacha</name>
    <dbReference type="NCBI Taxonomy" id="399045"/>
    <lineage>
        <taxon>Eukaryota</taxon>
        <taxon>Metazoa</taxon>
        <taxon>Ecdysozoa</taxon>
        <taxon>Arthropoda</taxon>
        <taxon>Crustacea</taxon>
        <taxon>Oligostraca</taxon>
        <taxon>Ostracoda</taxon>
        <taxon>Podocopa</taxon>
        <taxon>Podocopida</taxon>
        <taxon>Cypridocopina</taxon>
        <taxon>Cypridoidea</taxon>
        <taxon>Cyprididae</taxon>
        <taxon>Notodromas</taxon>
    </lineage>
</organism>
<keyword evidence="7 10" id="KW-0067">ATP-binding</keyword>
<comment type="similarity">
    <text evidence="2 10">Belongs to the glutamate--cysteine ligase type 3 family.</text>
</comment>
<dbReference type="OrthoDB" id="7939818at2759"/>
<dbReference type="AlphaFoldDB" id="A0A7R9GFJ8"/>
<evidence type="ECO:0000256" key="6">
    <source>
        <dbReference type="ARBA" id="ARBA00022741"/>
    </source>
</evidence>
<dbReference type="GO" id="GO:0017109">
    <property type="term" value="C:glutamate-cysteine ligase complex"/>
    <property type="evidence" value="ECO:0007669"/>
    <property type="project" value="TreeGrafter"/>
</dbReference>
<evidence type="ECO:0000256" key="7">
    <source>
        <dbReference type="ARBA" id="ARBA00022840"/>
    </source>
</evidence>
<dbReference type="Gene3D" id="1.10.8.960">
    <property type="match status" value="1"/>
</dbReference>
<evidence type="ECO:0000256" key="3">
    <source>
        <dbReference type="ARBA" id="ARBA00012220"/>
    </source>
</evidence>
<gene>
    <name evidence="11" type="ORF">NMOB1V02_LOCUS8356</name>
</gene>
<accession>A0A7R9GFJ8</accession>
<dbReference type="GO" id="GO:0004357">
    <property type="term" value="F:glutamate-cysteine ligase activity"/>
    <property type="evidence" value="ECO:0007669"/>
    <property type="project" value="UniProtKB-UniRule"/>
</dbReference>
<dbReference type="InterPro" id="IPR004308">
    <property type="entry name" value="GCS"/>
</dbReference>
<evidence type="ECO:0000256" key="5">
    <source>
        <dbReference type="ARBA" id="ARBA00022684"/>
    </source>
</evidence>
<sequence>MGLLSEGKPLSWEETKKYAQHVREHGILQFINQYHRLKNRAGDILLWGDEVKYCILKEDPENKAVRVSLRGKELLDELNQKELAATPGEQLNALWRLEYGAYMIEGTPGVPYGGLMAHFNIVEANMKARRNEVNAILHPDEFLLSTNTGVAGRAYSPGTAYSPRRKISPHPRSAIQQSLFCSDHLGSGIFHSIQRKVDSTQHLSPGVPYGGLMAHFNIVEANMKARRNEVNAILHPDEFLLSVTAFPRLGCPNFTYPALRPTPASGASRSLFFPDGAIFPGHPRFKTLTRNIRSRRGEKVAINMPSEYPNLSQAAGWIPGIVFRDVNTPDPFVEDFSALGDDGEAARANEPNHVYMDAMGFGMGCCCLQVTFQACNIDEGRRLYDQLAVLCPIMLALSAASPVYRGYLVDRDCRWNVVSASVDCRTKEERGLLPLTNDRFRIQKSRYDSIDSYISKEGEPYNDIELVYDPDIYAQLRAADVDHLLAQHIAHLFIRDPISLFQEKLHQNDEEEVDHFENIQSTNWQTMRFKIPPPKSSIGWRVEFRPCEVQLTDFENAAYVVFVVLLTRVILSYELNFLMPLSKVDENMKRAQRRDAVLSEKFWFRRRDLHNAAKNQNCDENGALTPSEMCSQAPCAGPDCAEMTLNEIINGKDGEFPGLIPLMQAYLTTVEVDTDTHCTVTQYLRLIRDRASGELKTTAKWIRDFVASHASYKWNATWNEKDSVVSEDINYDLMVTCREVSEGRLHVPELLGPQGAVRSKTNDDIPRAIKMASQIYDNGRRVVPPSGAASVSDAVGAN</sequence>
<dbReference type="Gene3D" id="3.30.590.50">
    <property type="match status" value="3"/>
</dbReference>
<comment type="pathway">
    <text evidence="1 10">Sulfur metabolism; glutathione biosynthesis; glutathione from L-cysteine and L-glutamate: step 1/2.</text>
</comment>
<keyword evidence="4 10" id="KW-0436">Ligase</keyword>
<evidence type="ECO:0000256" key="9">
    <source>
        <dbReference type="ARBA" id="ARBA00032122"/>
    </source>
</evidence>
<dbReference type="Pfam" id="PF03074">
    <property type="entry name" value="GCS"/>
    <property type="match status" value="1"/>
</dbReference>
<dbReference type="EMBL" id="CAJPEX010002333">
    <property type="protein sequence ID" value="CAG0920851.1"/>
    <property type="molecule type" value="Genomic_DNA"/>
</dbReference>
<dbReference type="EMBL" id="OA884370">
    <property type="protein sequence ID" value="CAD7280699.1"/>
    <property type="molecule type" value="Genomic_DNA"/>
</dbReference>
<dbReference type="UniPathway" id="UPA00142">
    <property type="reaction ID" value="UER00209"/>
</dbReference>
<protein>
    <recommendedName>
        <fullName evidence="3 10">Glutamate--cysteine ligase</fullName>
        <ecNumber evidence="3 10">6.3.2.2</ecNumber>
    </recommendedName>
    <alternativeName>
        <fullName evidence="9 10">Gamma-ECS</fullName>
    </alternativeName>
    <alternativeName>
        <fullName evidence="8 10">Gamma-glutamylcysteine synthetase</fullName>
    </alternativeName>
</protein>
<comment type="catalytic activity">
    <reaction evidence="10">
        <text>L-cysteine + L-glutamate + ATP = gamma-L-glutamyl-L-cysteine + ADP + phosphate + H(+)</text>
        <dbReference type="Rhea" id="RHEA:13285"/>
        <dbReference type="ChEBI" id="CHEBI:15378"/>
        <dbReference type="ChEBI" id="CHEBI:29985"/>
        <dbReference type="ChEBI" id="CHEBI:30616"/>
        <dbReference type="ChEBI" id="CHEBI:35235"/>
        <dbReference type="ChEBI" id="CHEBI:43474"/>
        <dbReference type="ChEBI" id="CHEBI:58173"/>
        <dbReference type="ChEBI" id="CHEBI:456216"/>
        <dbReference type="EC" id="6.3.2.2"/>
    </reaction>
</comment>
<evidence type="ECO:0000256" key="1">
    <source>
        <dbReference type="ARBA" id="ARBA00005006"/>
    </source>
</evidence>
<evidence type="ECO:0000313" key="12">
    <source>
        <dbReference type="Proteomes" id="UP000678499"/>
    </source>
</evidence>
<name>A0A7R9GFJ8_9CRUS</name>
<dbReference type="FunFam" id="3.30.590.50:FF:000002">
    <property type="entry name" value="Glutamate--cysteine ligase catalytic subunit"/>
    <property type="match status" value="1"/>
</dbReference>
<dbReference type="PANTHER" id="PTHR11164">
    <property type="entry name" value="GLUTAMATE CYSTEINE LIGASE"/>
    <property type="match status" value="1"/>
</dbReference>
<reference evidence="11" key="1">
    <citation type="submission" date="2020-11" db="EMBL/GenBank/DDBJ databases">
        <authorList>
            <person name="Tran Van P."/>
        </authorList>
    </citation>
    <scope>NUCLEOTIDE SEQUENCE</scope>
</reference>
<evidence type="ECO:0000256" key="2">
    <source>
        <dbReference type="ARBA" id="ARBA00008100"/>
    </source>
</evidence>
<proteinExistence type="inferred from homology"/>
<evidence type="ECO:0000256" key="8">
    <source>
        <dbReference type="ARBA" id="ARBA00030585"/>
    </source>
</evidence>
<evidence type="ECO:0000256" key="4">
    <source>
        <dbReference type="ARBA" id="ARBA00022598"/>
    </source>
</evidence>
<evidence type="ECO:0000313" key="11">
    <source>
        <dbReference type="EMBL" id="CAD7280699.1"/>
    </source>
</evidence>
<keyword evidence="5 10" id="KW-0317">Glutathione biosynthesis</keyword>
<dbReference type="InterPro" id="IPR014746">
    <property type="entry name" value="Gln_synth/guanido_kin_cat_dom"/>
</dbReference>
<evidence type="ECO:0000256" key="10">
    <source>
        <dbReference type="RuleBase" id="RU367135"/>
    </source>
</evidence>
<dbReference type="Proteomes" id="UP000678499">
    <property type="component" value="Unassembled WGS sequence"/>
</dbReference>
<keyword evidence="6 10" id="KW-0547">Nucleotide-binding</keyword>